<accession>A0ABR5IAL7</accession>
<protein>
    <recommendedName>
        <fullName evidence="4">HNH endonuclease</fullName>
    </recommendedName>
</protein>
<gene>
    <name evidence="2" type="ORF">ABW18_14185</name>
</gene>
<feature type="region of interest" description="Disordered" evidence="1">
    <location>
        <begin position="38"/>
        <end position="57"/>
    </location>
</feature>
<evidence type="ECO:0000313" key="3">
    <source>
        <dbReference type="Proteomes" id="UP000037247"/>
    </source>
</evidence>
<evidence type="ECO:0000313" key="2">
    <source>
        <dbReference type="EMBL" id="KNA90685.1"/>
    </source>
</evidence>
<dbReference type="RefSeq" id="WP_049699619.1">
    <property type="nucleotide sequence ID" value="NZ_CBDRLS010000001.1"/>
</dbReference>
<feature type="region of interest" description="Disordered" evidence="1">
    <location>
        <begin position="70"/>
        <end position="91"/>
    </location>
</feature>
<evidence type="ECO:0000256" key="1">
    <source>
        <dbReference type="SAM" id="MobiDB-lite"/>
    </source>
</evidence>
<sequence>MSLADQIDAIARGATESIVGASREFTATQAELARTLAEHRRRSGTQTARMRDQLVDDADEADAVPRLLLPADLADASPHSPPEALSGGVTT</sequence>
<comment type="caution">
    <text evidence="2">The sequence shown here is derived from an EMBL/GenBank/DDBJ whole genome shotgun (WGS) entry which is preliminary data.</text>
</comment>
<organism evidence="2 3">
    <name type="scientific">Gordonia jacobaea</name>
    <dbReference type="NCBI Taxonomy" id="122202"/>
    <lineage>
        <taxon>Bacteria</taxon>
        <taxon>Bacillati</taxon>
        <taxon>Actinomycetota</taxon>
        <taxon>Actinomycetes</taxon>
        <taxon>Mycobacteriales</taxon>
        <taxon>Gordoniaceae</taxon>
        <taxon>Gordonia</taxon>
    </lineage>
</organism>
<proteinExistence type="predicted"/>
<name>A0ABR5IAL7_9ACTN</name>
<evidence type="ECO:0008006" key="4">
    <source>
        <dbReference type="Google" id="ProtNLM"/>
    </source>
</evidence>
<dbReference type="EMBL" id="LDTZ01000018">
    <property type="protein sequence ID" value="KNA90685.1"/>
    <property type="molecule type" value="Genomic_DNA"/>
</dbReference>
<keyword evidence="3" id="KW-1185">Reference proteome</keyword>
<dbReference type="Proteomes" id="UP000037247">
    <property type="component" value="Unassembled WGS sequence"/>
</dbReference>
<reference evidence="2 3" key="1">
    <citation type="submission" date="2015-05" db="EMBL/GenBank/DDBJ databases">
        <title>Draft genome sequence of the bacterium Gordonia jacobaea a new member of the Gordonia genus.</title>
        <authorList>
            <person name="Jimenez-Galisteo G."/>
            <person name="Dominguez A."/>
            <person name="Munoz E."/>
            <person name="Vinas M."/>
        </authorList>
    </citation>
    <scope>NUCLEOTIDE SEQUENCE [LARGE SCALE GENOMIC DNA]</scope>
    <source>
        <strain evidence="3">mv1</strain>
    </source>
</reference>